<reference evidence="1" key="1">
    <citation type="journal article" date="2019" name="bioRxiv">
        <title>The Genome of the Zebra Mussel, Dreissena polymorpha: A Resource for Invasive Species Research.</title>
        <authorList>
            <person name="McCartney M.A."/>
            <person name="Auch B."/>
            <person name="Kono T."/>
            <person name="Mallez S."/>
            <person name="Zhang Y."/>
            <person name="Obille A."/>
            <person name="Becker A."/>
            <person name="Abrahante J.E."/>
            <person name="Garbe J."/>
            <person name="Badalamenti J.P."/>
            <person name="Herman A."/>
            <person name="Mangelson H."/>
            <person name="Liachko I."/>
            <person name="Sullivan S."/>
            <person name="Sone E.D."/>
            <person name="Koren S."/>
            <person name="Silverstein K.A.T."/>
            <person name="Beckman K.B."/>
            <person name="Gohl D.M."/>
        </authorList>
    </citation>
    <scope>NUCLEOTIDE SEQUENCE</scope>
    <source>
        <strain evidence="1">Duluth1</strain>
        <tissue evidence="1">Whole animal</tissue>
    </source>
</reference>
<dbReference type="OrthoDB" id="6139948at2759"/>
<sequence length="203" mass="22756">MAAPSASTSNAASSVLAITFFKCKHLEEQKLIKNVSHSKQMDDLFQEHHSRDKTVTYTVKCKTDMSKSAESFEIEGGMSVGTLSDRFQIKCLEFTCMSRMNADDEKDVQEVLKETTKQAVDAFKLLMAGGRRLFTKRKTSSSGVKDGLSRKDELFNDLVGDFEKQGLDWPSSQVSMEGAYFIQSHDFNLSYAMLCGTLQIIMK</sequence>
<organism evidence="1 2">
    <name type="scientific">Dreissena polymorpha</name>
    <name type="common">Zebra mussel</name>
    <name type="synonym">Mytilus polymorpha</name>
    <dbReference type="NCBI Taxonomy" id="45954"/>
    <lineage>
        <taxon>Eukaryota</taxon>
        <taxon>Metazoa</taxon>
        <taxon>Spiralia</taxon>
        <taxon>Lophotrochozoa</taxon>
        <taxon>Mollusca</taxon>
        <taxon>Bivalvia</taxon>
        <taxon>Autobranchia</taxon>
        <taxon>Heteroconchia</taxon>
        <taxon>Euheterodonta</taxon>
        <taxon>Imparidentia</taxon>
        <taxon>Neoheterodontei</taxon>
        <taxon>Myida</taxon>
        <taxon>Dreissenoidea</taxon>
        <taxon>Dreissenidae</taxon>
        <taxon>Dreissena</taxon>
    </lineage>
</organism>
<keyword evidence="2" id="KW-1185">Reference proteome</keyword>
<comment type="caution">
    <text evidence="1">The sequence shown here is derived from an EMBL/GenBank/DDBJ whole genome shotgun (WGS) entry which is preliminary data.</text>
</comment>
<evidence type="ECO:0000313" key="2">
    <source>
        <dbReference type="Proteomes" id="UP000828390"/>
    </source>
</evidence>
<name>A0A9D4DKX8_DREPO</name>
<dbReference type="AlphaFoldDB" id="A0A9D4DKX8"/>
<dbReference type="EMBL" id="JAIWYP010000010">
    <property type="protein sequence ID" value="KAH3750405.1"/>
    <property type="molecule type" value="Genomic_DNA"/>
</dbReference>
<proteinExistence type="predicted"/>
<reference evidence="1" key="2">
    <citation type="submission" date="2020-11" db="EMBL/GenBank/DDBJ databases">
        <authorList>
            <person name="McCartney M.A."/>
            <person name="Auch B."/>
            <person name="Kono T."/>
            <person name="Mallez S."/>
            <person name="Becker A."/>
            <person name="Gohl D.M."/>
            <person name="Silverstein K.A.T."/>
            <person name="Koren S."/>
            <person name="Bechman K.B."/>
            <person name="Herman A."/>
            <person name="Abrahante J.E."/>
            <person name="Garbe J."/>
        </authorList>
    </citation>
    <scope>NUCLEOTIDE SEQUENCE</scope>
    <source>
        <strain evidence="1">Duluth1</strain>
        <tissue evidence="1">Whole animal</tissue>
    </source>
</reference>
<gene>
    <name evidence="1" type="ORF">DPMN_184927</name>
</gene>
<evidence type="ECO:0000313" key="1">
    <source>
        <dbReference type="EMBL" id="KAH3750405.1"/>
    </source>
</evidence>
<dbReference type="Proteomes" id="UP000828390">
    <property type="component" value="Unassembled WGS sequence"/>
</dbReference>
<accession>A0A9D4DKX8</accession>
<protein>
    <submittedName>
        <fullName evidence="1">Uncharacterized protein</fullName>
    </submittedName>
</protein>